<dbReference type="GO" id="GO:0043130">
    <property type="term" value="F:ubiquitin binding"/>
    <property type="evidence" value="ECO:0007669"/>
    <property type="project" value="InterPro"/>
</dbReference>
<dbReference type="SMART" id="SM00288">
    <property type="entry name" value="VHS"/>
    <property type="match status" value="1"/>
</dbReference>
<dbReference type="Gene3D" id="3.30.70.330">
    <property type="match status" value="1"/>
</dbReference>
<evidence type="ECO:0008006" key="7">
    <source>
        <dbReference type="Google" id="ProtNLM"/>
    </source>
</evidence>
<reference evidence="6" key="1">
    <citation type="submission" date="2019-12" db="EMBL/GenBank/DDBJ databases">
        <title>Genome sequencing and annotation of Brassica cretica.</title>
        <authorList>
            <person name="Studholme D.J."/>
            <person name="Sarris P.F."/>
        </authorList>
    </citation>
    <scope>NUCLEOTIDE SEQUENCE</scope>
    <source>
        <strain evidence="6">PFS-102/07</strain>
        <tissue evidence="6">Leaf</tissue>
    </source>
</reference>
<dbReference type="PROSITE" id="PS50102">
    <property type="entry name" value="RRM"/>
    <property type="match status" value="1"/>
</dbReference>
<accession>A0A8S9K5P2</accession>
<feature type="compositionally biased region" description="Polar residues" evidence="3">
    <location>
        <begin position="74"/>
        <end position="85"/>
    </location>
</feature>
<evidence type="ECO:0000256" key="2">
    <source>
        <dbReference type="PROSITE-ProRule" id="PRU00176"/>
    </source>
</evidence>
<evidence type="ECO:0000259" key="5">
    <source>
        <dbReference type="PROSITE" id="PS50179"/>
    </source>
</evidence>
<evidence type="ECO:0000313" key="6">
    <source>
        <dbReference type="EMBL" id="KAF2589449.1"/>
    </source>
</evidence>
<dbReference type="PANTHER" id="PTHR10501">
    <property type="entry name" value="U1 SMALL NUCLEAR RIBONUCLEOPROTEIN A/U2 SMALL NUCLEAR RIBONUCLEOPROTEIN B"/>
    <property type="match status" value="1"/>
</dbReference>
<dbReference type="InterPro" id="IPR035979">
    <property type="entry name" value="RBD_domain_sf"/>
</dbReference>
<feature type="domain" description="RRM" evidence="4">
    <location>
        <begin position="185"/>
        <end position="271"/>
    </location>
</feature>
<dbReference type="InterPro" id="IPR000504">
    <property type="entry name" value="RRM_dom"/>
</dbReference>
<keyword evidence="1 2" id="KW-0694">RNA-binding</keyword>
<dbReference type="Pfam" id="PF00076">
    <property type="entry name" value="RRM_1"/>
    <property type="match status" value="1"/>
</dbReference>
<dbReference type="SUPFAM" id="SSF48464">
    <property type="entry name" value="ENTH/VHS domain"/>
    <property type="match status" value="1"/>
</dbReference>
<dbReference type="GO" id="GO:0035091">
    <property type="term" value="F:phosphatidylinositol binding"/>
    <property type="evidence" value="ECO:0007669"/>
    <property type="project" value="InterPro"/>
</dbReference>
<feature type="region of interest" description="Disordered" evidence="3">
    <location>
        <begin position="255"/>
        <end position="277"/>
    </location>
</feature>
<dbReference type="SMART" id="SM00360">
    <property type="entry name" value="RRM"/>
    <property type="match status" value="1"/>
</dbReference>
<dbReference type="InterPro" id="IPR008942">
    <property type="entry name" value="ENTH_VHS"/>
</dbReference>
<name>A0A8S9K5P2_BRACR</name>
<organism evidence="6">
    <name type="scientific">Brassica cretica</name>
    <name type="common">Mustard</name>
    <dbReference type="NCBI Taxonomy" id="69181"/>
    <lineage>
        <taxon>Eukaryota</taxon>
        <taxon>Viridiplantae</taxon>
        <taxon>Streptophyta</taxon>
        <taxon>Embryophyta</taxon>
        <taxon>Tracheophyta</taxon>
        <taxon>Spermatophyta</taxon>
        <taxon>Magnoliopsida</taxon>
        <taxon>eudicotyledons</taxon>
        <taxon>Gunneridae</taxon>
        <taxon>Pentapetalae</taxon>
        <taxon>rosids</taxon>
        <taxon>malvids</taxon>
        <taxon>Brassicales</taxon>
        <taxon>Brassicaceae</taxon>
        <taxon>Brassiceae</taxon>
        <taxon>Brassica</taxon>
    </lineage>
</organism>
<dbReference type="CDD" id="cd21618">
    <property type="entry name" value="RRM_AtNSRA_like"/>
    <property type="match status" value="1"/>
</dbReference>
<dbReference type="GO" id="GO:0003723">
    <property type="term" value="F:RNA binding"/>
    <property type="evidence" value="ECO:0007669"/>
    <property type="project" value="UniProtKB-UniRule"/>
</dbReference>
<protein>
    <recommendedName>
        <fullName evidence="7">RRM domain-containing protein</fullName>
    </recommendedName>
</protein>
<dbReference type="Gene3D" id="1.25.40.90">
    <property type="match status" value="1"/>
</dbReference>
<evidence type="ECO:0000256" key="1">
    <source>
        <dbReference type="ARBA" id="ARBA00022884"/>
    </source>
</evidence>
<proteinExistence type="predicted"/>
<dbReference type="InterPro" id="IPR002014">
    <property type="entry name" value="VHS_dom"/>
</dbReference>
<sequence>MANNAASCAERATNDMLIGPDWAINIELCDIINLDPSQAKEAVKVLKKRLASKNSKVQILALYALETLNGYWNQQRHHQPPTSSIPHGDDGPLKRRRYDLCHEMQSYLPWDEDRGIPPHSENDTRTIGSDYDMYLRSVQTPSLPSEEVGRFNGSGSMGRPGGDSLYMGSELMTGRGGVFPSDASSTLFVEGLPSNCSMREVAHIFRPFSGYKEVRLVTKDSEQRNGDPIVLSFVDFENPACAATARNALQGYRMDEQEPDSKILQIQFSRNPGPRPG</sequence>
<dbReference type="Pfam" id="PF00790">
    <property type="entry name" value="VHS"/>
    <property type="match status" value="1"/>
</dbReference>
<dbReference type="EMBL" id="QGKY02000190">
    <property type="protein sequence ID" value="KAF2589449.1"/>
    <property type="molecule type" value="Genomic_DNA"/>
</dbReference>
<dbReference type="SUPFAM" id="SSF54928">
    <property type="entry name" value="RNA-binding domain, RBD"/>
    <property type="match status" value="1"/>
</dbReference>
<gene>
    <name evidence="6" type="ORF">F2Q70_00040302</name>
</gene>
<evidence type="ECO:0000256" key="3">
    <source>
        <dbReference type="SAM" id="MobiDB-lite"/>
    </source>
</evidence>
<dbReference type="InterPro" id="IPR012677">
    <property type="entry name" value="Nucleotide-bd_a/b_plait_sf"/>
</dbReference>
<comment type="caution">
    <text evidence="6">The sequence shown here is derived from an EMBL/GenBank/DDBJ whole genome shotgun (WGS) entry which is preliminary data.</text>
</comment>
<evidence type="ECO:0000259" key="4">
    <source>
        <dbReference type="PROSITE" id="PS50102"/>
    </source>
</evidence>
<dbReference type="AlphaFoldDB" id="A0A8S9K5P2"/>
<dbReference type="PROSITE" id="PS50179">
    <property type="entry name" value="VHS"/>
    <property type="match status" value="1"/>
</dbReference>
<dbReference type="CDD" id="cd03561">
    <property type="entry name" value="VHS"/>
    <property type="match status" value="1"/>
</dbReference>
<feature type="region of interest" description="Disordered" evidence="3">
    <location>
        <begin position="74"/>
        <end position="94"/>
    </location>
</feature>
<feature type="domain" description="VHS" evidence="5">
    <location>
        <begin position="12"/>
        <end position="68"/>
    </location>
</feature>